<gene>
    <name evidence="1" type="ORF">RHGRI_007441</name>
</gene>
<dbReference type="AlphaFoldDB" id="A0AAV6KZT6"/>
<keyword evidence="2" id="KW-1185">Reference proteome</keyword>
<evidence type="ECO:0000313" key="1">
    <source>
        <dbReference type="EMBL" id="KAG5557172.1"/>
    </source>
</evidence>
<dbReference type="Proteomes" id="UP000823749">
    <property type="component" value="Chromosome 3"/>
</dbReference>
<sequence length="77" mass="8296">MTTSIKVSVSSYSRRSSSSFIATKPLNSLHSRWGKVVIYSIAPVSLPSLKGSLGSCLIAGIDVRVWAICSCILVRPR</sequence>
<name>A0AAV6KZT6_9ERIC</name>
<evidence type="ECO:0000313" key="2">
    <source>
        <dbReference type="Proteomes" id="UP000823749"/>
    </source>
</evidence>
<accession>A0AAV6KZT6</accession>
<dbReference type="EMBL" id="JACTNZ010000003">
    <property type="protein sequence ID" value="KAG5557172.1"/>
    <property type="molecule type" value="Genomic_DNA"/>
</dbReference>
<comment type="caution">
    <text evidence="1">The sequence shown here is derived from an EMBL/GenBank/DDBJ whole genome shotgun (WGS) entry which is preliminary data.</text>
</comment>
<protein>
    <submittedName>
        <fullName evidence="1">Uncharacterized protein</fullName>
    </submittedName>
</protein>
<reference evidence="1" key="1">
    <citation type="submission" date="2020-08" db="EMBL/GenBank/DDBJ databases">
        <title>Plant Genome Project.</title>
        <authorList>
            <person name="Zhang R.-G."/>
        </authorList>
    </citation>
    <scope>NUCLEOTIDE SEQUENCE</scope>
    <source>
        <strain evidence="1">WSP0</strain>
        <tissue evidence="1">Leaf</tissue>
    </source>
</reference>
<organism evidence="1 2">
    <name type="scientific">Rhododendron griersonianum</name>
    <dbReference type="NCBI Taxonomy" id="479676"/>
    <lineage>
        <taxon>Eukaryota</taxon>
        <taxon>Viridiplantae</taxon>
        <taxon>Streptophyta</taxon>
        <taxon>Embryophyta</taxon>
        <taxon>Tracheophyta</taxon>
        <taxon>Spermatophyta</taxon>
        <taxon>Magnoliopsida</taxon>
        <taxon>eudicotyledons</taxon>
        <taxon>Gunneridae</taxon>
        <taxon>Pentapetalae</taxon>
        <taxon>asterids</taxon>
        <taxon>Ericales</taxon>
        <taxon>Ericaceae</taxon>
        <taxon>Ericoideae</taxon>
        <taxon>Rhodoreae</taxon>
        <taxon>Rhododendron</taxon>
    </lineage>
</organism>
<proteinExistence type="predicted"/>